<protein>
    <submittedName>
        <fullName evidence="1">Uncharacterized protein</fullName>
    </submittedName>
</protein>
<dbReference type="EMBL" id="CM016560">
    <property type="protein sequence ID" value="TKV98029.1"/>
    <property type="molecule type" value="Genomic_DNA"/>
</dbReference>
<reference evidence="1" key="1">
    <citation type="submission" date="2019-03" db="EMBL/GenBank/DDBJ databases">
        <title>WGS assembly of Setaria viridis.</title>
        <authorList>
            <person name="Huang P."/>
            <person name="Jenkins J."/>
            <person name="Grimwood J."/>
            <person name="Barry K."/>
            <person name="Healey A."/>
            <person name="Mamidi S."/>
            <person name="Sreedasyam A."/>
            <person name="Shu S."/>
            <person name="Feldman M."/>
            <person name="Wu J."/>
            <person name="Yu Y."/>
            <person name="Chen C."/>
            <person name="Johnson J."/>
            <person name="Rokhsar D."/>
            <person name="Baxter I."/>
            <person name="Schmutz J."/>
            <person name="Brutnell T."/>
            <person name="Kellogg E."/>
        </authorList>
    </citation>
    <scope>NUCLEOTIDE SEQUENCE [LARGE SCALE GENOMIC DNA]</scope>
</reference>
<sequence length="114" mass="12507">MASGGTGSASSERDAPQPGRSFFVSGTDISVSCRCSVTRQVWLLISNWAGNFITVPGAEEEDVEDWWTRTLKPLSTKQRRSTAALLCTRHGRSAIDGFRGQDFEAGTSFQFNTR</sequence>
<keyword evidence="2" id="KW-1185">Reference proteome</keyword>
<dbReference type="Proteomes" id="UP000298652">
    <property type="component" value="Chromosome 9"/>
</dbReference>
<organism evidence="1 2">
    <name type="scientific">Setaria viridis</name>
    <name type="common">Green bristlegrass</name>
    <name type="synonym">Setaria italica subsp. viridis</name>
    <dbReference type="NCBI Taxonomy" id="4556"/>
    <lineage>
        <taxon>Eukaryota</taxon>
        <taxon>Viridiplantae</taxon>
        <taxon>Streptophyta</taxon>
        <taxon>Embryophyta</taxon>
        <taxon>Tracheophyta</taxon>
        <taxon>Spermatophyta</taxon>
        <taxon>Magnoliopsida</taxon>
        <taxon>Liliopsida</taxon>
        <taxon>Poales</taxon>
        <taxon>Poaceae</taxon>
        <taxon>PACMAD clade</taxon>
        <taxon>Panicoideae</taxon>
        <taxon>Panicodae</taxon>
        <taxon>Paniceae</taxon>
        <taxon>Cenchrinae</taxon>
        <taxon>Setaria</taxon>
    </lineage>
</organism>
<accession>A0A4U6T854</accession>
<evidence type="ECO:0000313" key="1">
    <source>
        <dbReference type="EMBL" id="TKV98029.1"/>
    </source>
</evidence>
<name>A0A4U6T854_SETVI</name>
<dbReference type="AlphaFoldDB" id="A0A4U6T854"/>
<dbReference type="Gramene" id="TKV98029">
    <property type="protein sequence ID" value="TKV98029"/>
    <property type="gene ID" value="SEVIR_9G533400v2"/>
</dbReference>
<evidence type="ECO:0000313" key="2">
    <source>
        <dbReference type="Proteomes" id="UP000298652"/>
    </source>
</evidence>
<gene>
    <name evidence="1" type="ORF">SEVIR_9G533400v2</name>
</gene>
<proteinExistence type="predicted"/>